<dbReference type="PANTHER" id="PTHR47506">
    <property type="entry name" value="TRANSCRIPTIONAL REGULATORY PROTEIN"/>
    <property type="match status" value="1"/>
</dbReference>
<sequence length="212" mass="22752">MPKISAPTVAAHRAQTRERILEAVASLTRSQGIDRISLTDVASEAGITRTALYNYFPDKASLLLAFTEHVTTRFVERYRRELPSDASAAERLSAFVRFQLHGLVEHPHPAAAELGASLGPDAYQALADHVAPMQHLLAEIVRQGAANGEFDAVPPEATAKLTLAMIGAQRVPLLRGETGTDEAHSLVTLFTLRALGVGSETAERAALRLPSA</sequence>
<dbReference type="GO" id="GO:0003677">
    <property type="term" value="F:DNA binding"/>
    <property type="evidence" value="ECO:0007669"/>
    <property type="project" value="UniProtKB-UniRule"/>
</dbReference>
<dbReference type="Gene3D" id="1.10.357.10">
    <property type="entry name" value="Tetracycline Repressor, domain 2"/>
    <property type="match status" value="1"/>
</dbReference>
<dbReference type="SUPFAM" id="SSF48498">
    <property type="entry name" value="Tetracyclin repressor-like, C-terminal domain"/>
    <property type="match status" value="1"/>
</dbReference>
<evidence type="ECO:0000259" key="5">
    <source>
        <dbReference type="PROSITE" id="PS50977"/>
    </source>
</evidence>
<dbReference type="InterPro" id="IPR001647">
    <property type="entry name" value="HTH_TetR"/>
</dbReference>
<feature type="DNA-binding region" description="H-T-H motif" evidence="4">
    <location>
        <begin position="37"/>
        <end position="56"/>
    </location>
</feature>
<evidence type="ECO:0000256" key="3">
    <source>
        <dbReference type="ARBA" id="ARBA00023163"/>
    </source>
</evidence>
<dbReference type="RefSeq" id="WP_184574946.1">
    <property type="nucleotide sequence ID" value="NZ_JACHJT010000001.1"/>
</dbReference>
<keyword evidence="2 4" id="KW-0238">DNA-binding</keyword>
<keyword evidence="7" id="KW-1185">Reference proteome</keyword>
<dbReference type="PRINTS" id="PR00455">
    <property type="entry name" value="HTHTETR"/>
</dbReference>
<evidence type="ECO:0000313" key="7">
    <source>
        <dbReference type="Proteomes" id="UP000523007"/>
    </source>
</evidence>
<reference evidence="6 7" key="1">
    <citation type="submission" date="2020-08" db="EMBL/GenBank/DDBJ databases">
        <title>Sequencing the genomes of 1000 actinobacteria strains.</title>
        <authorList>
            <person name="Klenk H.-P."/>
        </authorList>
    </citation>
    <scope>NUCLEOTIDE SEQUENCE [LARGE SCALE GENOMIC DNA]</scope>
    <source>
        <strain evidence="6 7">DSM 102030</strain>
    </source>
</reference>
<name>A0A7W7W1R5_9ACTN</name>
<dbReference type="EMBL" id="JACHJT010000001">
    <property type="protein sequence ID" value="MBB4930029.1"/>
    <property type="molecule type" value="Genomic_DNA"/>
</dbReference>
<dbReference type="InterPro" id="IPR041478">
    <property type="entry name" value="TetR_C_27"/>
</dbReference>
<evidence type="ECO:0000256" key="2">
    <source>
        <dbReference type="ARBA" id="ARBA00023125"/>
    </source>
</evidence>
<dbReference type="AlphaFoldDB" id="A0A7W7W1R5"/>
<evidence type="ECO:0000256" key="4">
    <source>
        <dbReference type="PROSITE-ProRule" id="PRU00335"/>
    </source>
</evidence>
<dbReference type="InterPro" id="IPR009057">
    <property type="entry name" value="Homeodomain-like_sf"/>
</dbReference>
<dbReference type="InterPro" id="IPR036271">
    <property type="entry name" value="Tet_transcr_reg_TetR-rel_C_sf"/>
</dbReference>
<organism evidence="6 7">
    <name type="scientific">Lipingzhangella halophila</name>
    <dbReference type="NCBI Taxonomy" id="1783352"/>
    <lineage>
        <taxon>Bacteria</taxon>
        <taxon>Bacillati</taxon>
        <taxon>Actinomycetota</taxon>
        <taxon>Actinomycetes</taxon>
        <taxon>Streptosporangiales</taxon>
        <taxon>Nocardiopsidaceae</taxon>
        <taxon>Lipingzhangella</taxon>
    </lineage>
</organism>
<dbReference type="Pfam" id="PF00440">
    <property type="entry name" value="TetR_N"/>
    <property type="match status" value="1"/>
</dbReference>
<feature type="domain" description="HTH tetR-type" evidence="5">
    <location>
        <begin position="14"/>
        <end position="74"/>
    </location>
</feature>
<keyword evidence="1" id="KW-0805">Transcription regulation</keyword>
<dbReference type="PROSITE" id="PS50977">
    <property type="entry name" value="HTH_TETR_2"/>
    <property type="match status" value="1"/>
</dbReference>
<accession>A0A7W7W1R5</accession>
<dbReference type="InterPro" id="IPR023772">
    <property type="entry name" value="DNA-bd_HTH_TetR-type_CS"/>
</dbReference>
<evidence type="ECO:0000256" key="1">
    <source>
        <dbReference type="ARBA" id="ARBA00023015"/>
    </source>
</evidence>
<dbReference type="Proteomes" id="UP000523007">
    <property type="component" value="Unassembled WGS sequence"/>
</dbReference>
<gene>
    <name evidence="6" type="ORF">F4561_000849</name>
</gene>
<dbReference type="PROSITE" id="PS01081">
    <property type="entry name" value="HTH_TETR_1"/>
    <property type="match status" value="1"/>
</dbReference>
<dbReference type="Pfam" id="PF17935">
    <property type="entry name" value="TetR_C_27"/>
    <property type="match status" value="1"/>
</dbReference>
<proteinExistence type="predicted"/>
<protein>
    <submittedName>
        <fullName evidence="6">AcrR family transcriptional regulator</fullName>
    </submittedName>
</protein>
<comment type="caution">
    <text evidence="6">The sequence shown here is derived from an EMBL/GenBank/DDBJ whole genome shotgun (WGS) entry which is preliminary data.</text>
</comment>
<evidence type="ECO:0000313" key="6">
    <source>
        <dbReference type="EMBL" id="MBB4930029.1"/>
    </source>
</evidence>
<dbReference type="SUPFAM" id="SSF46689">
    <property type="entry name" value="Homeodomain-like"/>
    <property type="match status" value="1"/>
</dbReference>
<dbReference type="PANTHER" id="PTHR47506:SF7">
    <property type="entry name" value="TRANSCRIPTIONAL REGULATORY PROTEIN"/>
    <property type="match status" value="1"/>
</dbReference>
<keyword evidence="3" id="KW-0804">Transcription</keyword>